<keyword evidence="3" id="KW-1185">Reference proteome</keyword>
<evidence type="ECO:0000313" key="3">
    <source>
        <dbReference type="Proteomes" id="UP000334990"/>
    </source>
</evidence>
<dbReference type="SUPFAM" id="SSF51004">
    <property type="entry name" value="C-terminal (heme d1) domain of cytochrome cd1-nitrite reductase"/>
    <property type="match status" value="1"/>
</dbReference>
<dbReference type="GO" id="GO:0017057">
    <property type="term" value="F:6-phosphogluconolactonase activity"/>
    <property type="evidence" value="ECO:0007669"/>
    <property type="project" value="TreeGrafter"/>
</dbReference>
<dbReference type="Pfam" id="PF10282">
    <property type="entry name" value="Lactonase"/>
    <property type="match status" value="1"/>
</dbReference>
<gene>
    <name evidence="2" type="ORF">Acor_09580</name>
</gene>
<dbReference type="InterPro" id="IPR011048">
    <property type="entry name" value="Haem_d1_sf"/>
</dbReference>
<comment type="similarity">
    <text evidence="1">Belongs to the cycloisomerase 2 family.</text>
</comment>
<dbReference type="EMBL" id="BLAD01000038">
    <property type="protein sequence ID" value="GER98894.1"/>
    <property type="molecule type" value="Genomic_DNA"/>
</dbReference>
<sequence length="310" mass="33105">MGVYVGGYEPKVSVVDGTLTVVGELPVTAPSFLAAHPKLSILYVVSEVENGQISIFQDAEKVDARSSGGASPCHAAVNPAGTWLAVTNYMDGVLSLHRLDADGRFDGPALEFPHQGSGPDRDRQLGPHAHQAVFDADDILHVSDLGTDEIRRYRLDDEVEVLPPIKLTPGSGPRHMDCRDDRWYLVGELDGQVRAYDTDWNELASTPATRSAAGNHPSHLQLHGGRLYVGNRGPDTISVFDPDTLDLIAEVPSGGSWPRHFAFADGKVYVANQHSGQVTEFRLDGGVPEPTGAVLAVESPSCVVDSGPGA</sequence>
<dbReference type="InterPro" id="IPR019405">
    <property type="entry name" value="Lactonase_7-beta_prop"/>
</dbReference>
<evidence type="ECO:0000256" key="1">
    <source>
        <dbReference type="ARBA" id="ARBA00005564"/>
    </source>
</evidence>
<dbReference type="PANTHER" id="PTHR30344:SF1">
    <property type="entry name" value="6-PHOSPHOGLUCONOLACTONASE"/>
    <property type="match status" value="1"/>
</dbReference>
<evidence type="ECO:0000313" key="2">
    <source>
        <dbReference type="EMBL" id="GER98894.1"/>
    </source>
</evidence>
<organism evidence="2 3">
    <name type="scientific">Acrocarpospora corrugata</name>
    <dbReference type="NCBI Taxonomy" id="35763"/>
    <lineage>
        <taxon>Bacteria</taxon>
        <taxon>Bacillati</taxon>
        <taxon>Actinomycetota</taxon>
        <taxon>Actinomycetes</taxon>
        <taxon>Streptosporangiales</taxon>
        <taxon>Streptosporangiaceae</taxon>
        <taxon>Acrocarpospora</taxon>
    </lineage>
</organism>
<protein>
    <submittedName>
        <fullName evidence="2">Uncharacterized protein</fullName>
    </submittedName>
</protein>
<dbReference type="AlphaFoldDB" id="A0A5M3VQ38"/>
<accession>A0A5M3VQ38</accession>
<dbReference type="PANTHER" id="PTHR30344">
    <property type="entry name" value="6-PHOSPHOGLUCONOLACTONASE-RELATED"/>
    <property type="match status" value="1"/>
</dbReference>
<dbReference type="InterPro" id="IPR015943">
    <property type="entry name" value="WD40/YVTN_repeat-like_dom_sf"/>
</dbReference>
<dbReference type="InterPro" id="IPR050282">
    <property type="entry name" value="Cycloisomerase_2"/>
</dbReference>
<dbReference type="Gene3D" id="2.130.10.10">
    <property type="entry name" value="YVTN repeat-like/Quinoprotein amine dehydrogenase"/>
    <property type="match status" value="1"/>
</dbReference>
<proteinExistence type="inferred from homology"/>
<reference evidence="2 3" key="1">
    <citation type="submission" date="2019-10" db="EMBL/GenBank/DDBJ databases">
        <title>Whole genome shotgun sequence of Acrocarpospora corrugata NBRC 13972.</title>
        <authorList>
            <person name="Ichikawa N."/>
            <person name="Kimura A."/>
            <person name="Kitahashi Y."/>
            <person name="Komaki H."/>
            <person name="Oguchi A."/>
        </authorList>
    </citation>
    <scope>NUCLEOTIDE SEQUENCE [LARGE SCALE GENOMIC DNA]</scope>
    <source>
        <strain evidence="2 3">NBRC 13972</strain>
    </source>
</reference>
<comment type="caution">
    <text evidence="2">The sequence shown here is derived from an EMBL/GenBank/DDBJ whole genome shotgun (WGS) entry which is preliminary data.</text>
</comment>
<name>A0A5M3VQ38_9ACTN</name>
<dbReference type="Proteomes" id="UP000334990">
    <property type="component" value="Unassembled WGS sequence"/>
</dbReference>
<dbReference type="RefSeq" id="WP_170316792.1">
    <property type="nucleotide sequence ID" value="NZ_BAAABN010000042.1"/>
</dbReference>